<dbReference type="AlphaFoldDB" id="A0A6L2LKZ0"/>
<evidence type="ECO:0008006" key="2">
    <source>
        <dbReference type="Google" id="ProtNLM"/>
    </source>
</evidence>
<reference evidence="1" key="1">
    <citation type="journal article" date="2019" name="Sci. Rep.">
        <title>Draft genome of Tanacetum cinerariifolium, the natural source of mosquito coil.</title>
        <authorList>
            <person name="Yamashiro T."/>
            <person name="Shiraishi A."/>
            <person name="Satake H."/>
            <person name="Nakayama K."/>
        </authorList>
    </citation>
    <scope>NUCLEOTIDE SEQUENCE</scope>
</reference>
<evidence type="ECO:0000313" key="1">
    <source>
        <dbReference type="EMBL" id="GEU62496.1"/>
    </source>
</evidence>
<sequence>MVFFVDDVLASGVEIILEMDFVRYAIQELEIHSFMIQIQILSMIPQTFSTILHSPRYTRVSYYSIDHQEDLNQQKMDDLHNKWNDMIESRNELLKSMGEMKRQQKQAKNLSTHTPEPSRHFNSICFDDDGDEESTIPLNEIISQIPPSITITPVLPIMKPEESLIMGDEDLHTIPEKELNEFIKSSVEDLVPIPRESEDTSDSDKECYLPFCYKSVIFSNPLFDVNDDFTSSNDESLLEEDVQEENFKIYSNPLFEFDDKYIFSDVNPLFNEVLEDIENKDSYVSNLDEPALLVTPLVDAKEDECFDPKGNIDKINAFLDMDVSTDIKDGYRDLEGDIIDLESLLINETY</sequence>
<proteinExistence type="predicted"/>
<accession>A0A6L2LKZ0</accession>
<gene>
    <name evidence="1" type="ORF">Tci_034474</name>
</gene>
<dbReference type="EMBL" id="BKCJ010004684">
    <property type="protein sequence ID" value="GEU62496.1"/>
    <property type="molecule type" value="Genomic_DNA"/>
</dbReference>
<protein>
    <recommendedName>
        <fullName evidence="2">Reverse transcriptase domain-containing protein</fullName>
    </recommendedName>
</protein>
<organism evidence="1">
    <name type="scientific">Tanacetum cinerariifolium</name>
    <name type="common">Dalmatian daisy</name>
    <name type="synonym">Chrysanthemum cinerariifolium</name>
    <dbReference type="NCBI Taxonomy" id="118510"/>
    <lineage>
        <taxon>Eukaryota</taxon>
        <taxon>Viridiplantae</taxon>
        <taxon>Streptophyta</taxon>
        <taxon>Embryophyta</taxon>
        <taxon>Tracheophyta</taxon>
        <taxon>Spermatophyta</taxon>
        <taxon>Magnoliopsida</taxon>
        <taxon>eudicotyledons</taxon>
        <taxon>Gunneridae</taxon>
        <taxon>Pentapetalae</taxon>
        <taxon>asterids</taxon>
        <taxon>campanulids</taxon>
        <taxon>Asterales</taxon>
        <taxon>Asteraceae</taxon>
        <taxon>Asteroideae</taxon>
        <taxon>Anthemideae</taxon>
        <taxon>Anthemidinae</taxon>
        <taxon>Tanacetum</taxon>
    </lineage>
</organism>
<name>A0A6L2LKZ0_TANCI</name>
<comment type="caution">
    <text evidence="1">The sequence shown here is derived from an EMBL/GenBank/DDBJ whole genome shotgun (WGS) entry which is preliminary data.</text>
</comment>